<comment type="caution">
    <text evidence="3">The sequence shown here is derived from an EMBL/GenBank/DDBJ whole genome shotgun (WGS) entry which is preliminary data.</text>
</comment>
<dbReference type="Pfam" id="PF05593">
    <property type="entry name" value="RHS_repeat"/>
    <property type="match status" value="5"/>
</dbReference>
<dbReference type="InterPro" id="IPR056823">
    <property type="entry name" value="TEN-like_YD-shell"/>
</dbReference>
<dbReference type="Proteomes" id="UP000276301">
    <property type="component" value="Unassembled WGS sequence"/>
</dbReference>
<dbReference type="NCBIfam" id="TIGR03696">
    <property type="entry name" value="Rhs_assc_core"/>
    <property type="match status" value="1"/>
</dbReference>
<dbReference type="InterPro" id="IPR022385">
    <property type="entry name" value="Rhs_assc_core"/>
</dbReference>
<protein>
    <recommendedName>
        <fullName evidence="2">Teneurin-like YD-shell domain-containing protein</fullName>
    </recommendedName>
</protein>
<organism evidence="3 4">
    <name type="scientific">Anaerotruncus massiliensis</name>
    <name type="common">ex Liu et al. 2021</name>
    <dbReference type="NCBI Taxonomy" id="2321404"/>
    <lineage>
        <taxon>Bacteria</taxon>
        <taxon>Bacillati</taxon>
        <taxon>Bacillota</taxon>
        <taxon>Clostridia</taxon>
        <taxon>Eubacteriales</taxon>
        <taxon>Oscillospiraceae</taxon>
        <taxon>Anaerotruncus</taxon>
    </lineage>
</organism>
<keyword evidence="4" id="KW-1185">Reference proteome</keyword>
<dbReference type="RefSeq" id="WP_121587662.1">
    <property type="nucleotide sequence ID" value="NZ_RCHT01000049.1"/>
</dbReference>
<name>A0A498CWZ2_9FIRM</name>
<evidence type="ECO:0000259" key="2">
    <source>
        <dbReference type="Pfam" id="PF25023"/>
    </source>
</evidence>
<evidence type="ECO:0000313" key="4">
    <source>
        <dbReference type="Proteomes" id="UP000276301"/>
    </source>
</evidence>
<dbReference type="InterPro" id="IPR031325">
    <property type="entry name" value="RHS_repeat"/>
</dbReference>
<accession>A0A498CWZ2</accession>
<dbReference type="NCBIfam" id="TIGR01643">
    <property type="entry name" value="YD_repeat_2x"/>
    <property type="match status" value="6"/>
</dbReference>
<feature type="domain" description="Teneurin-like YD-shell" evidence="2">
    <location>
        <begin position="1172"/>
        <end position="1361"/>
    </location>
</feature>
<reference evidence="3 4" key="1">
    <citation type="submission" date="2018-10" db="EMBL/GenBank/DDBJ databases">
        <title>Anaerotruncus faecis sp. nov., isolated from human feces.</title>
        <authorList>
            <person name="Wang Y.-J."/>
        </authorList>
    </citation>
    <scope>NUCLEOTIDE SEQUENCE [LARGE SCALE GENOMIC DNA]</scope>
    <source>
        <strain evidence="3 4">22A2-44</strain>
    </source>
</reference>
<evidence type="ECO:0000313" key="3">
    <source>
        <dbReference type="EMBL" id="RLL06975.1"/>
    </source>
</evidence>
<sequence>MTTYEDNGSLNMELTEETGAREAAVPMAAAASDRAEYIDAIPREYVEAPYHIAYKGNETVSLNSGALQLSYTDVHLPGLNGFDLDVVRSYDSTASGAQYAIPEKTSGSWYGQDVRYDTKLEMRYMYFKSKSELREQRESNGFTADDYFLDDIITGKRLKTIARTNDHFLKLYGLGYGWRFNFPSIEYSAPTEIMEIQEGLRGTMYLHLDDGRSITIARNYEKRVWEFEDYEEKDITLSFPSGQTVVTHRNGRKDVFSDTEEDIRLQYMEDKFGNRISFGYTSGRLSRITDTMGRVLNLKETVSGNAKTLYWQQEETGDILCKYTVRDNLLADMRAVIGEGSERVTAYEYTPKIGNTRLFLKTSQSADDGVDITYQLLTAIWHPSGVRTEYTYQGISRNLPSCMHGTVYSFAVQARRDFPDPADRNAAMHEETYSFAVGELDLTDKQVKKVGRNGFGADYTKTATVEYLKGGVAEKKVVSSFESKHGMLSTEETYHIISGAARLVGRREIRYEFENRGKRKLPVSETDTVYDPQGGGARSKTMTWAYDSKDNVTAYTENYPQDAANNQNVSSTYDLSYSLMTGRVTTNTSGTIREAYTLTSDKKLAAEKRVYDGDVLKERASYEYDGQNRLIREKRYYGDPLDTTEDCAVTEYVYGPYSPEPIEVRLLGVKDANGNLISPTDAADAAGTIKQKAAFDWYGRQTSATDGNGHTSTVEYDGLGRKVKETNPDGTFRTAEYDDANNRITTADEAGNRSRLRYTPLGRIERESLLGGETEIPVASFTYDHLERLTEQTAYGGDGAVKNRTAQVYDLYDNVISRTLTDAVGKELYKETAVYEPVVESRYSRVTKTVDGDAAAPSVVTQTTSDQLGRVVEERVKGTADSVVVHGYDKLGNKVSTIDPNGNVSRWEYDHAGRVTKETNAAGKSALTAYDALGNKVSTTDPKGNATLFYYDAAGRLIRQEAPFEVDARAVSRYFYDAAGNVLRQEVLCGAPGQPEAWRKTEYRYDSRNRVVDTILFEADGSENRTRYEYDAAGNKVAIYTGMLGDSPAGAAKTTCEYNRFGKVVKMVDPRSNALPADDPLYLVETCVYDAVGRLVSKTDRNRNTTVYAYDALDRVLSETVTVDGVPESIAHGYTKTNQKLSDANGTLAVTYRYDARGRLTEQTESDGVVKSFAYDAAGNRTGFALTQNGTAEISLGYSYDSLNRLAEVKKGETVIARYAYDDNGNRISLEYPESGFTTAYAYNAANLVISLVNQRGDTVVSSFSYAYYLDGNQKSKTGADGKVTSYLYDNMGRLTQEAEQDGKTISYTFDRFSNRSSMTVTGSETYTTTYGYHPNNWLLTEEKREKDTVETYRYRYDGNGNQVYREWSRIGPDDGTVPRVGYVPNGFRRELATLEIRGYNGFNQMTSLYADGERTAYTYHPDGLRYGKTYGSGADATGVTHLWDGQNIVAEIGATGNVVARYLRGANLIAREQDGAAQYYLFNAHGDVAQRTDALGNLLKNYRYDAFGNEENPEPLDVNPFRYCGEYFDRETGDYYLRARCYDPRTGRFTAEDPIRSETNRYFYCGNNPTAFRDPTGEFYIVGPESQAVYDRAGNKYIPAGADYRVVQDYNWKVSIGAAMQFVPFAGVIPWDEPTGTVGGTSHNLTSALSNFDVWGVTNTVFDTNSALISKNRGVPKLEVVGNFLGAVNAADLIYTKGEVVETDVILFKLIDFYGLPTNFESADDAEAQMEMLTEIYEGNRSYFNGVGGTFEGSQFQQDLQYHSIKDPNKRGMRLMEDELGMSTWDVLKAKSKNKYVGAQYLRRSQYQGRIDRLWKDLYNKKHK</sequence>
<evidence type="ECO:0000256" key="1">
    <source>
        <dbReference type="ARBA" id="ARBA00022737"/>
    </source>
</evidence>
<keyword evidence="1" id="KW-0677">Repeat</keyword>
<dbReference type="InterPro" id="IPR050708">
    <property type="entry name" value="T6SS_VgrG/RHS"/>
</dbReference>
<dbReference type="Pfam" id="PF25023">
    <property type="entry name" value="TEN_YD-shell"/>
    <property type="match status" value="1"/>
</dbReference>
<dbReference type="SUPFAM" id="SSF69304">
    <property type="entry name" value="Tricorn protease N-terminal domain"/>
    <property type="match status" value="1"/>
</dbReference>
<dbReference type="Gene3D" id="2.180.10.10">
    <property type="entry name" value="RHS repeat-associated core"/>
    <property type="match status" value="2"/>
</dbReference>
<gene>
    <name evidence="3" type="ORF">D4A47_13360</name>
</gene>
<dbReference type="PANTHER" id="PTHR32305">
    <property type="match status" value="1"/>
</dbReference>
<dbReference type="PANTHER" id="PTHR32305:SF15">
    <property type="entry name" value="PROTEIN RHSA-RELATED"/>
    <property type="match status" value="1"/>
</dbReference>
<dbReference type="EMBL" id="RCHT01000049">
    <property type="protein sequence ID" value="RLL06975.1"/>
    <property type="molecule type" value="Genomic_DNA"/>
</dbReference>
<dbReference type="InterPro" id="IPR006530">
    <property type="entry name" value="YD"/>
</dbReference>
<proteinExistence type="predicted"/>